<dbReference type="Pfam" id="PF20119">
    <property type="entry name" value="DUF6509"/>
    <property type="match status" value="1"/>
</dbReference>
<dbReference type="InterPro" id="IPR045424">
    <property type="entry name" value="DUF6509"/>
</dbReference>
<evidence type="ECO:0000313" key="2">
    <source>
        <dbReference type="Proteomes" id="UP001596047"/>
    </source>
</evidence>
<dbReference type="RefSeq" id="WP_379190669.1">
    <property type="nucleotide sequence ID" value="NZ_JBHSOW010000088.1"/>
</dbReference>
<reference evidence="2" key="1">
    <citation type="journal article" date="2019" name="Int. J. Syst. Evol. Microbiol.">
        <title>The Global Catalogue of Microorganisms (GCM) 10K type strain sequencing project: providing services to taxonomists for standard genome sequencing and annotation.</title>
        <authorList>
            <consortium name="The Broad Institute Genomics Platform"/>
            <consortium name="The Broad Institute Genome Sequencing Center for Infectious Disease"/>
            <person name="Wu L."/>
            <person name="Ma J."/>
        </authorList>
    </citation>
    <scope>NUCLEOTIDE SEQUENCE [LARGE SCALE GENOMIC DNA]</scope>
    <source>
        <strain evidence="2">CGMCC 1.3240</strain>
    </source>
</reference>
<organism evidence="1 2">
    <name type="scientific">Paenibacillus solisilvae</name>
    <dbReference type="NCBI Taxonomy" id="2486751"/>
    <lineage>
        <taxon>Bacteria</taxon>
        <taxon>Bacillati</taxon>
        <taxon>Bacillota</taxon>
        <taxon>Bacilli</taxon>
        <taxon>Bacillales</taxon>
        <taxon>Paenibacillaceae</taxon>
        <taxon>Paenibacillus</taxon>
    </lineage>
</organism>
<name>A0ABW0W4V7_9BACL</name>
<keyword evidence="2" id="KW-1185">Reference proteome</keyword>
<proteinExistence type="predicted"/>
<comment type="caution">
    <text evidence="1">The sequence shown here is derived from an EMBL/GenBank/DDBJ whole genome shotgun (WGS) entry which is preliminary data.</text>
</comment>
<protein>
    <submittedName>
        <fullName evidence="1">DUF6509 family protein</fullName>
    </submittedName>
</protein>
<dbReference type="Proteomes" id="UP001596047">
    <property type="component" value="Unassembled WGS sequence"/>
</dbReference>
<sequence length="99" mass="11627">MLTVSSYTVEQVKDPFGILTGERYEYLLDIEVDEEDELYSENGIYVRVIYRVEDGRTGIVRHEIVERSTDSLLDFEMEDEELEWIAVFCEEHLIEAGQD</sequence>
<gene>
    <name evidence="1" type="ORF">ACFPYJ_23535</name>
</gene>
<dbReference type="EMBL" id="JBHSOW010000088">
    <property type="protein sequence ID" value="MFC5652034.1"/>
    <property type="molecule type" value="Genomic_DNA"/>
</dbReference>
<accession>A0ABW0W4V7</accession>
<evidence type="ECO:0000313" key="1">
    <source>
        <dbReference type="EMBL" id="MFC5652034.1"/>
    </source>
</evidence>